<gene>
    <name evidence="1" type="ORF">BJ960_001744</name>
</gene>
<dbReference type="Proteomes" id="UP000586095">
    <property type="component" value="Unassembled WGS sequence"/>
</dbReference>
<proteinExistence type="predicted"/>
<evidence type="ECO:0000313" key="2">
    <source>
        <dbReference type="Proteomes" id="UP000586095"/>
    </source>
</evidence>
<dbReference type="RefSeq" id="WP_185986998.1">
    <property type="nucleotide sequence ID" value="NZ_BAAALZ010000001.1"/>
</dbReference>
<evidence type="ECO:0000313" key="1">
    <source>
        <dbReference type="EMBL" id="NYD26941.1"/>
    </source>
</evidence>
<reference evidence="1 2" key="1">
    <citation type="submission" date="2020-07" db="EMBL/GenBank/DDBJ databases">
        <title>Sequencing the genomes of 1000 actinobacteria strains.</title>
        <authorList>
            <person name="Klenk H.-P."/>
        </authorList>
    </citation>
    <scope>NUCLEOTIDE SEQUENCE [LARGE SCALE GENOMIC DNA]</scope>
    <source>
        <strain evidence="1 2">DSM 17380</strain>
    </source>
</reference>
<accession>A0A852QZZ5</accession>
<comment type="caution">
    <text evidence="1">The sequence shown here is derived from an EMBL/GenBank/DDBJ whole genome shotgun (WGS) entry which is preliminary data.</text>
</comment>
<keyword evidence="2" id="KW-1185">Reference proteome</keyword>
<name>A0A852QZZ5_9MICO</name>
<dbReference type="AlphaFoldDB" id="A0A852QZZ5"/>
<dbReference type="EMBL" id="JACCBD010000001">
    <property type="protein sequence ID" value="NYD26941.1"/>
    <property type="molecule type" value="Genomic_DNA"/>
</dbReference>
<sequence length="123" mass="13837">MSTVTRHDCHPDYEVYDTESEAEASIVEALSEQADGPDFGADFDADDLDEHDLTLYDVVSTAWDLPSLYADAIVELECDCLDEGDEESVRGEEHGTFYGIFSDLFHETESRHFSHVPTLEELI</sequence>
<organism evidence="1 2">
    <name type="scientific">Leucobacter aridicollis</name>
    <dbReference type="NCBI Taxonomy" id="283878"/>
    <lineage>
        <taxon>Bacteria</taxon>
        <taxon>Bacillati</taxon>
        <taxon>Actinomycetota</taxon>
        <taxon>Actinomycetes</taxon>
        <taxon>Micrococcales</taxon>
        <taxon>Microbacteriaceae</taxon>
        <taxon>Leucobacter</taxon>
    </lineage>
</organism>
<protein>
    <submittedName>
        <fullName evidence="1">Uncharacterized protein</fullName>
    </submittedName>
</protein>